<accession>A0A2P2NQV1</accession>
<dbReference type="AlphaFoldDB" id="A0A2P2NQV1"/>
<dbReference type="EMBL" id="GGEC01064286">
    <property type="protein sequence ID" value="MBX44770.1"/>
    <property type="molecule type" value="Transcribed_RNA"/>
</dbReference>
<sequence length="89" mass="9418">MDITISLYRYIKKIKTLGGCPQTTSATASHPDQAAHKSNTWIVCTKISLKLAALKCLAKLPVGGHNVVASHGPTVAGGHLEREALTVKV</sequence>
<name>A0A2P2NQV1_RHIMU</name>
<proteinExistence type="predicted"/>
<organism evidence="1">
    <name type="scientific">Rhizophora mucronata</name>
    <name type="common">Asiatic mangrove</name>
    <dbReference type="NCBI Taxonomy" id="61149"/>
    <lineage>
        <taxon>Eukaryota</taxon>
        <taxon>Viridiplantae</taxon>
        <taxon>Streptophyta</taxon>
        <taxon>Embryophyta</taxon>
        <taxon>Tracheophyta</taxon>
        <taxon>Spermatophyta</taxon>
        <taxon>Magnoliopsida</taxon>
        <taxon>eudicotyledons</taxon>
        <taxon>Gunneridae</taxon>
        <taxon>Pentapetalae</taxon>
        <taxon>rosids</taxon>
        <taxon>fabids</taxon>
        <taxon>Malpighiales</taxon>
        <taxon>Rhizophoraceae</taxon>
        <taxon>Rhizophora</taxon>
    </lineage>
</organism>
<reference evidence="1" key="1">
    <citation type="submission" date="2018-02" db="EMBL/GenBank/DDBJ databases">
        <title>Rhizophora mucronata_Transcriptome.</title>
        <authorList>
            <person name="Meera S.P."/>
            <person name="Sreeshan A."/>
            <person name="Augustine A."/>
        </authorList>
    </citation>
    <scope>NUCLEOTIDE SEQUENCE</scope>
    <source>
        <tissue evidence="1">Leaf</tissue>
    </source>
</reference>
<evidence type="ECO:0000313" key="1">
    <source>
        <dbReference type="EMBL" id="MBX44770.1"/>
    </source>
</evidence>
<protein>
    <submittedName>
        <fullName evidence="1">Uncharacterized protein</fullName>
    </submittedName>
</protein>